<evidence type="ECO:0000313" key="3">
    <source>
        <dbReference type="EMBL" id="GAA1211638.1"/>
    </source>
</evidence>
<dbReference type="PANTHER" id="PTHR43762:SF1">
    <property type="entry name" value="D-ARABINONO-1,4-LACTONE OXIDASE"/>
    <property type="match status" value="1"/>
</dbReference>
<evidence type="ECO:0000313" key="4">
    <source>
        <dbReference type="Proteomes" id="UP001500943"/>
    </source>
</evidence>
<evidence type="ECO:0000256" key="1">
    <source>
        <dbReference type="ARBA" id="ARBA00023002"/>
    </source>
</evidence>
<dbReference type="PROSITE" id="PS51387">
    <property type="entry name" value="FAD_PCMH"/>
    <property type="match status" value="1"/>
</dbReference>
<organism evidence="3 4">
    <name type="scientific">Rhodoglobus aureus</name>
    <dbReference type="NCBI Taxonomy" id="191497"/>
    <lineage>
        <taxon>Bacteria</taxon>
        <taxon>Bacillati</taxon>
        <taxon>Actinomycetota</taxon>
        <taxon>Actinomycetes</taxon>
        <taxon>Micrococcales</taxon>
        <taxon>Microbacteriaceae</taxon>
        <taxon>Rhodoglobus</taxon>
    </lineage>
</organism>
<dbReference type="EMBL" id="BAAAKW010000017">
    <property type="protein sequence ID" value="GAA1211638.1"/>
    <property type="molecule type" value="Genomic_DNA"/>
</dbReference>
<reference evidence="4" key="1">
    <citation type="journal article" date="2019" name="Int. J. Syst. Evol. Microbiol.">
        <title>The Global Catalogue of Microorganisms (GCM) 10K type strain sequencing project: providing services to taxonomists for standard genome sequencing and annotation.</title>
        <authorList>
            <consortium name="The Broad Institute Genomics Platform"/>
            <consortium name="The Broad Institute Genome Sequencing Center for Infectious Disease"/>
            <person name="Wu L."/>
            <person name="Ma J."/>
        </authorList>
    </citation>
    <scope>NUCLEOTIDE SEQUENCE [LARGE SCALE GENOMIC DNA]</scope>
    <source>
        <strain evidence="4">JCM 12762</strain>
    </source>
</reference>
<dbReference type="InterPro" id="IPR016169">
    <property type="entry name" value="FAD-bd_PCMH_sub2"/>
</dbReference>
<dbReference type="InterPro" id="IPR006094">
    <property type="entry name" value="Oxid_FAD_bind_N"/>
</dbReference>
<dbReference type="InterPro" id="IPR016167">
    <property type="entry name" value="FAD-bd_PCMH_sub1"/>
</dbReference>
<keyword evidence="4" id="KW-1185">Reference proteome</keyword>
<protein>
    <recommendedName>
        <fullName evidence="2">FAD-binding PCMH-type domain-containing protein</fullName>
    </recommendedName>
</protein>
<dbReference type="SUPFAM" id="SSF56176">
    <property type="entry name" value="FAD-binding/transporter-associated domain-like"/>
    <property type="match status" value="1"/>
</dbReference>
<dbReference type="PANTHER" id="PTHR43762">
    <property type="entry name" value="L-GULONOLACTONE OXIDASE"/>
    <property type="match status" value="1"/>
</dbReference>
<dbReference type="Pfam" id="PF01565">
    <property type="entry name" value="FAD_binding_4"/>
    <property type="match status" value="1"/>
</dbReference>
<dbReference type="InterPro" id="IPR036318">
    <property type="entry name" value="FAD-bd_PCMH-like_sf"/>
</dbReference>
<accession>A0ABP4G3S0</accession>
<dbReference type="InterPro" id="IPR016166">
    <property type="entry name" value="FAD-bd_PCMH"/>
</dbReference>
<feature type="domain" description="FAD-binding PCMH-type" evidence="2">
    <location>
        <begin position="44"/>
        <end position="169"/>
    </location>
</feature>
<proteinExistence type="predicted"/>
<keyword evidence="1" id="KW-0560">Oxidoreductase</keyword>
<sequence length="169" mass="17863">MYMAEFLTANQATPAHCEYPQKVGFLPAERIVVSINRVNWASNLAYSAEAILEPATVDDVQGLVARWPRVRASGTRHSFTDIADTPGALISLAGLDPDIRINPITMTASVTRGTSFGVLINELQAHSFARHNTGSLPHISVAGATATGTHGSCDHNGILSTAISAEDPA</sequence>
<dbReference type="Gene3D" id="3.30.43.10">
    <property type="entry name" value="Uridine Diphospho-n-acetylenolpyruvylglucosamine Reductase, domain 2"/>
    <property type="match status" value="1"/>
</dbReference>
<gene>
    <name evidence="3" type="ORF">GCM10009655_08470</name>
</gene>
<dbReference type="Gene3D" id="3.30.465.10">
    <property type="match status" value="1"/>
</dbReference>
<name>A0ABP4G3S0_9MICO</name>
<comment type="caution">
    <text evidence="3">The sequence shown here is derived from an EMBL/GenBank/DDBJ whole genome shotgun (WGS) entry which is preliminary data.</text>
</comment>
<dbReference type="Proteomes" id="UP001500943">
    <property type="component" value="Unassembled WGS sequence"/>
</dbReference>
<evidence type="ECO:0000259" key="2">
    <source>
        <dbReference type="PROSITE" id="PS51387"/>
    </source>
</evidence>
<dbReference type="InterPro" id="IPR010031">
    <property type="entry name" value="FAD_lactone_oxidase-like"/>
</dbReference>